<organism evidence="7 8">
    <name type="scientific">Methylobacterium crusticola</name>
    <dbReference type="NCBI Taxonomy" id="1697972"/>
    <lineage>
        <taxon>Bacteria</taxon>
        <taxon>Pseudomonadati</taxon>
        <taxon>Pseudomonadota</taxon>
        <taxon>Alphaproteobacteria</taxon>
        <taxon>Hyphomicrobiales</taxon>
        <taxon>Methylobacteriaceae</taxon>
        <taxon>Methylobacterium</taxon>
    </lineage>
</organism>
<gene>
    <name evidence="7" type="primary">oxyR_2</name>
    <name evidence="7" type="ORF">OPKNFCMD_3753</name>
</gene>
<evidence type="ECO:0000256" key="3">
    <source>
        <dbReference type="ARBA" id="ARBA00023125"/>
    </source>
</evidence>
<dbReference type="Pfam" id="PF03466">
    <property type="entry name" value="LysR_substrate"/>
    <property type="match status" value="1"/>
</dbReference>
<keyword evidence="5" id="KW-0804">Transcription</keyword>
<dbReference type="Gene3D" id="1.10.10.10">
    <property type="entry name" value="Winged helix-like DNA-binding domain superfamily/Winged helix DNA-binding domain"/>
    <property type="match status" value="1"/>
</dbReference>
<protein>
    <submittedName>
        <fullName evidence="7">Hydrogen peroxide-inducible genes activator</fullName>
    </submittedName>
</protein>
<dbReference type="PROSITE" id="PS50931">
    <property type="entry name" value="HTH_LYSR"/>
    <property type="match status" value="1"/>
</dbReference>
<comment type="similarity">
    <text evidence="1">Belongs to the LysR transcriptional regulatory family.</text>
</comment>
<evidence type="ECO:0000313" key="8">
    <source>
        <dbReference type="Proteomes" id="UP001055167"/>
    </source>
</evidence>
<dbReference type="InterPro" id="IPR036388">
    <property type="entry name" value="WH-like_DNA-bd_sf"/>
</dbReference>
<evidence type="ECO:0000256" key="5">
    <source>
        <dbReference type="ARBA" id="ARBA00023163"/>
    </source>
</evidence>
<dbReference type="InterPro" id="IPR036390">
    <property type="entry name" value="WH_DNA-bd_sf"/>
</dbReference>
<comment type="caution">
    <text evidence="7">The sequence shown here is derived from an EMBL/GenBank/DDBJ whole genome shotgun (WGS) entry which is preliminary data.</text>
</comment>
<dbReference type="EMBL" id="BPQH01000011">
    <property type="protein sequence ID" value="GJD51002.1"/>
    <property type="molecule type" value="Genomic_DNA"/>
</dbReference>
<dbReference type="Gene3D" id="3.40.190.10">
    <property type="entry name" value="Periplasmic binding protein-like II"/>
    <property type="match status" value="2"/>
</dbReference>
<dbReference type="InterPro" id="IPR000847">
    <property type="entry name" value="LysR_HTH_N"/>
</dbReference>
<feature type="domain" description="HTH lysR-type" evidence="6">
    <location>
        <begin position="6"/>
        <end position="63"/>
    </location>
</feature>
<accession>A0ABQ4R0N4</accession>
<dbReference type="SUPFAM" id="SSF53850">
    <property type="entry name" value="Periplasmic binding protein-like II"/>
    <property type="match status" value="1"/>
</dbReference>
<dbReference type="InterPro" id="IPR005119">
    <property type="entry name" value="LysR_subst-bd"/>
</dbReference>
<reference evidence="7" key="2">
    <citation type="submission" date="2021-08" db="EMBL/GenBank/DDBJ databases">
        <authorList>
            <person name="Tani A."/>
            <person name="Ola A."/>
            <person name="Ogura Y."/>
            <person name="Katsura K."/>
            <person name="Hayashi T."/>
        </authorList>
    </citation>
    <scope>NUCLEOTIDE SEQUENCE</scope>
    <source>
        <strain evidence="7">KCTC 52305</strain>
    </source>
</reference>
<dbReference type="PRINTS" id="PR00039">
    <property type="entry name" value="HTHLYSR"/>
</dbReference>
<dbReference type="SUPFAM" id="SSF46785">
    <property type="entry name" value="Winged helix' DNA-binding domain"/>
    <property type="match status" value="1"/>
</dbReference>
<evidence type="ECO:0000259" key="6">
    <source>
        <dbReference type="PROSITE" id="PS50931"/>
    </source>
</evidence>
<name>A0ABQ4R0N4_9HYPH</name>
<sequence>MKVSALSLRDLEYAVAVAEESHFGRAAERCAVSQPTLSVQVRKLEEALGIVLFERTSRRVLLTPAGQAVVRQARLVLAEAQRLLLVAREGEDGRLSGRLLLAAIQTLGPYLFPQVLRGLRQEFPDVALALSEGRTAEILDGLREGRFDAALVSLPIAPAGFTVVPLFEEPFLLACPADHAFAGGEAPAPVDLAGPGLLLLDEGNCLRDQAVAACGAGPGAGRHATSLETLRSMVAAGAGYTLLPALAAPSGPDPTGLTVCRRLGAGGPGRTIALAWRASDPRARGLDGLAAYFRAHAPGATLPCGHPLDAPASPARHDVGPIPV</sequence>
<evidence type="ECO:0000256" key="4">
    <source>
        <dbReference type="ARBA" id="ARBA00023159"/>
    </source>
</evidence>
<dbReference type="PANTHER" id="PTHR30346:SF26">
    <property type="entry name" value="HYDROGEN PEROXIDE-INDUCIBLE GENES ACTIVATOR"/>
    <property type="match status" value="1"/>
</dbReference>
<dbReference type="PANTHER" id="PTHR30346">
    <property type="entry name" value="TRANSCRIPTIONAL DUAL REGULATOR HCAR-RELATED"/>
    <property type="match status" value="1"/>
</dbReference>
<dbReference type="RefSeq" id="WP_128565454.1">
    <property type="nucleotide sequence ID" value="NZ_BPQH01000011.1"/>
</dbReference>
<keyword evidence="4" id="KW-0010">Activator</keyword>
<evidence type="ECO:0000313" key="7">
    <source>
        <dbReference type="EMBL" id="GJD51002.1"/>
    </source>
</evidence>
<evidence type="ECO:0000256" key="1">
    <source>
        <dbReference type="ARBA" id="ARBA00009437"/>
    </source>
</evidence>
<dbReference type="Proteomes" id="UP001055167">
    <property type="component" value="Unassembled WGS sequence"/>
</dbReference>
<keyword evidence="3" id="KW-0238">DNA-binding</keyword>
<dbReference type="Pfam" id="PF00126">
    <property type="entry name" value="HTH_1"/>
    <property type="match status" value="1"/>
</dbReference>
<reference evidence="7" key="1">
    <citation type="journal article" date="2021" name="Front. Microbiol.">
        <title>Comprehensive Comparative Genomics and Phenotyping of Methylobacterium Species.</title>
        <authorList>
            <person name="Alessa O."/>
            <person name="Ogura Y."/>
            <person name="Fujitani Y."/>
            <person name="Takami H."/>
            <person name="Hayashi T."/>
            <person name="Sahin N."/>
            <person name="Tani A."/>
        </authorList>
    </citation>
    <scope>NUCLEOTIDE SEQUENCE</scope>
    <source>
        <strain evidence="7">KCTC 52305</strain>
    </source>
</reference>
<keyword evidence="8" id="KW-1185">Reference proteome</keyword>
<proteinExistence type="inferred from homology"/>
<evidence type="ECO:0000256" key="2">
    <source>
        <dbReference type="ARBA" id="ARBA00023015"/>
    </source>
</evidence>
<keyword evidence="2" id="KW-0805">Transcription regulation</keyword>
<dbReference type="CDD" id="cd08411">
    <property type="entry name" value="PBP2_OxyR"/>
    <property type="match status" value="1"/>
</dbReference>